<comment type="caution">
    <text evidence="2">The sequence shown here is derived from an EMBL/GenBank/DDBJ whole genome shotgun (WGS) entry which is preliminary data.</text>
</comment>
<feature type="compositionally biased region" description="Low complexity" evidence="1">
    <location>
        <begin position="1"/>
        <end position="10"/>
    </location>
</feature>
<evidence type="ECO:0000256" key="1">
    <source>
        <dbReference type="SAM" id="MobiDB-lite"/>
    </source>
</evidence>
<protein>
    <submittedName>
        <fullName evidence="2">Uncharacterized protein</fullName>
    </submittedName>
</protein>
<evidence type="ECO:0000313" key="3">
    <source>
        <dbReference type="Proteomes" id="UP001286313"/>
    </source>
</evidence>
<feature type="compositionally biased region" description="Pro residues" evidence="1">
    <location>
        <begin position="92"/>
        <end position="102"/>
    </location>
</feature>
<dbReference type="Proteomes" id="UP001286313">
    <property type="component" value="Unassembled WGS sequence"/>
</dbReference>
<proteinExistence type="predicted"/>
<feature type="region of interest" description="Disordered" evidence="1">
    <location>
        <begin position="1"/>
        <end position="26"/>
    </location>
</feature>
<reference evidence="2" key="1">
    <citation type="submission" date="2023-10" db="EMBL/GenBank/DDBJ databases">
        <title>Genome assemblies of two species of porcelain crab, Petrolisthes cinctipes and Petrolisthes manimaculis (Anomura: Porcellanidae).</title>
        <authorList>
            <person name="Angst P."/>
        </authorList>
    </citation>
    <scope>NUCLEOTIDE SEQUENCE</scope>
    <source>
        <strain evidence="2">PB745_01</strain>
        <tissue evidence="2">Gill</tissue>
    </source>
</reference>
<dbReference type="EMBL" id="JAWQEG010007814">
    <property type="protein sequence ID" value="KAK3851618.1"/>
    <property type="molecule type" value="Genomic_DNA"/>
</dbReference>
<feature type="compositionally biased region" description="Pro residues" evidence="1">
    <location>
        <begin position="11"/>
        <end position="22"/>
    </location>
</feature>
<dbReference type="AlphaFoldDB" id="A0AAE1BJM1"/>
<sequence length="102" mass="11012">MEPSPQSVAPPLSPPSPRPEPPFQASYTHSYSHPLLAFLTVSPQILTPSLNVTLPSCASFLPSPLVPPFPFQRHPTSGPRNSAAPHARQRPPRPPLPNLSRA</sequence>
<gene>
    <name evidence="2" type="ORF">Pcinc_041748</name>
</gene>
<keyword evidence="3" id="KW-1185">Reference proteome</keyword>
<name>A0AAE1BJM1_PETCI</name>
<accession>A0AAE1BJM1</accession>
<organism evidence="2 3">
    <name type="scientific">Petrolisthes cinctipes</name>
    <name type="common">Flat porcelain crab</name>
    <dbReference type="NCBI Taxonomy" id="88211"/>
    <lineage>
        <taxon>Eukaryota</taxon>
        <taxon>Metazoa</taxon>
        <taxon>Ecdysozoa</taxon>
        <taxon>Arthropoda</taxon>
        <taxon>Crustacea</taxon>
        <taxon>Multicrustacea</taxon>
        <taxon>Malacostraca</taxon>
        <taxon>Eumalacostraca</taxon>
        <taxon>Eucarida</taxon>
        <taxon>Decapoda</taxon>
        <taxon>Pleocyemata</taxon>
        <taxon>Anomura</taxon>
        <taxon>Galatheoidea</taxon>
        <taxon>Porcellanidae</taxon>
        <taxon>Petrolisthes</taxon>
    </lineage>
</organism>
<feature type="region of interest" description="Disordered" evidence="1">
    <location>
        <begin position="68"/>
        <end position="102"/>
    </location>
</feature>
<evidence type="ECO:0000313" key="2">
    <source>
        <dbReference type="EMBL" id="KAK3851618.1"/>
    </source>
</evidence>